<organism evidence="2 3">
    <name type="scientific">Helicobacter macacae MIT 99-5501</name>
    <dbReference type="NCBI Taxonomy" id="1357400"/>
    <lineage>
        <taxon>Bacteria</taxon>
        <taxon>Pseudomonadati</taxon>
        <taxon>Campylobacterota</taxon>
        <taxon>Epsilonproteobacteria</taxon>
        <taxon>Campylobacterales</taxon>
        <taxon>Helicobacteraceae</taxon>
        <taxon>Helicobacter</taxon>
    </lineage>
</organism>
<keyword evidence="3" id="KW-1185">Reference proteome</keyword>
<dbReference type="PATRIC" id="fig|1357400.3.peg.1483"/>
<evidence type="ECO:0008006" key="4">
    <source>
        <dbReference type="Google" id="ProtNLM"/>
    </source>
</evidence>
<reference evidence="2 3" key="1">
    <citation type="journal article" date="2014" name="Genome Announc.">
        <title>Draft genome sequences of six enterohepatic helicobacter species isolated from humans and one from rhesus macaques.</title>
        <authorList>
            <person name="Shen Z."/>
            <person name="Sheh A."/>
            <person name="Young S.K."/>
            <person name="Abouelliel A."/>
            <person name="Ward D.V."/>
            <person name="Earl A.M."/>
            <person name="Fox J.G."/>
        </authorList>
    </citation>
    <scope>NUCLEOTIDE SEQUENCE [LARGE SCALE GENOMIC DNA]</scope>
    <source>
        <strain evidence="2 3">MIT 99-5501</strain>
    </source>
</reference>
<feature type="compositionally biased region" description="Polar residues" evidence="1">
    <location>
        <begin position="65"/>
        <end position="75"/>
    </location>
</feature>
<evidence type="ECO:0000313" key="3">
    <source>
        <dbReference type="Proteomes" id="UP000018731"/>
    </source>
</evidence>
<feature type="compositionally biased region" description="Basic residues" evidence="1">
    <location>
        <begin position="89"/>
        <end position="101"/>
    </location>
</feature>
<dbReference type="AlphaFoldDB" id="V8C7A4"/>
<protein>
    <recommendedName>
        <fullName evidence="4">YtxH domain-containing protein</fullName>
    </recommendedName>
</protein>
<accession>V8C7A4</accession>
<name>V8C7A4_9HELI</name>
<dbReference type="RefSeq" id="WP_023927818.1">
    <property type="nucleotide sequence ID" value="NZ_KI669454.1"/>
</dbReference>
<dbReference type="EMBL" id="AZJI01000005">
    <property type="protein sequence ID" value="ETD23293.1"/>
    <property type="molecule type" value="Genomic_DNA"/>
</dbReference>
<evidence type="ECO:0000313" key="2">
    <source>
        <dbReference type="EMBL" id="ETD23293.1"/>
    </source>
</evidence>
<evidence type="ECO:0000256" key="1">
    <source>
        <dbReference type="SAM" id="MobiDB-lite"/>
    </source>
</evidence>
<comment type="caution">
    <text evidence="2">The sequence shown here is derived from an EMBL/GenBank/DDBJ whole genome shotgun (WGS) entry which is preliminary data.</text>
</comment>
<proteinExistence type="predicted"/>
<dbReference type="STRING" id="1357400.HMPREF2086_01092"/>
<dbReference type="Proteomes" id="UP000018731">
    <property type="component" value="Unassembled WGS sequence"/>
</dbReference>
<gene>
    <name evidence="2" type="ORF">HMPREF2086_01092</name>
</gene>
<sequence length="128" mass="13338">MAIPFVLGLVIGGGAVYAYNNREELSKQVKAKSKELKAGLKKGQETLDKVSTSIKSGAKSLTKSIKSGVSSLQQGSTQKSTPTSASKATHAKTTKSTKPKSAKTATKPTKKVAQTTTQPTLITNSSTI</sequence>
<feature type="compositionally biased region" description="Low complexity" evidence="1">
    <location>
        <begin position="76"/>
        <end position="88"/>
    </location>
</feature>
<feature type="compositionally biased region" description="Low complexity" evidence="1">
    <location>
        <begin position="102"/>
        <end position="120"/>
    </location>
</feature>
<feature type="region of interest" description="Disordered" evidence="1">
    <location>
        <begin position="65"/>
        <end position="128"/>
    </location>
</feature>
<dbReference type="HOGENOM" id="CLU_1956577_0_0_7"/>